<feature type="region of interest" description="Disordered" evidence="10">
    <location>
        <begin position="2002"/>
        <end position="2074"/>
    </location>
</feature>
<feature type="compositionally biased region" description="Low complexity" evidence="10">
    <location>
        <begin position="1964"/>
        <end position="1976"/>
    </location>
</feature>
<dbReference type="PANTHER" id="PTHR45888:SF5">
    <property type="entry name" value="D4, ISOFORM A"/>
    <property type="match status" value="1"/>
</dbReference>
<dbReference type="InterPro" id="IPR001965">
    <property type="entry name" value="Znf_PHD"/>
</dbReference>
<name>A0A182PEE4_9DIPT</name>
<feature type="region of interest" description="Disordered" evidence="10">
    <location>
        <begin position="1"/>
        <end position="29"/>
    </location>
</feature>
<dbReference type="VEuPathDB" id="VectorBase:AEPI005299"/>
<evidence type="ECO:0000256" key="2">
    <source>
        <dbReference type="ARBA" id="ARBA00022723"/>
    </source>
</evidence>
<feature type="compositionally biased region" description="Polar residues" evidence="10">
    <location>
        <begin position="1632"/>
        <end position="1645"/>
    </location>
</feature>
<dbReference type="GO" id="GO:0007399">
    <property type="term" value="P:nervous system development"/>
    <property type="evidence" value="ECO:0007669"/>
    <property type="project" value="TreeGrafter"/>
</dbReference>
<dbReference type="InterPro" id="IPR013083">
    <property type="entry name" value="Znf_RING/FYVE/PHD"/>
</dbReference>
<keyword evidence="4 9" id="KW-0863">Zinc-finger</keyword>
<feature type="compositionally biased region" description="Low complexity" evidence="10">
    <location>
        <begin position="2286"/>
        <end position="2296"/>
    </location>
</feature>
<dbReference type="CDD" id="cd21085">
    <property type="entry name" value="WH_NTD_PHF10"/>
    <property type="match status" value="1"/>
</dbReference>
<feature type="compositionally biased region" description="Low complexity" evidence="10">
    <location>
        <begin position="279"/>
        <end position="307"/>
    </location>
</feature>
<feature type="region of interest" description="Disordered" evidence="10">
    <location>
        <begin position="821"/>
        <end position="918"/>
    </location>
</feature>
<keyword evidence="13" id="KW-1185">Reference proteome</keyword>
<dbReference type="PANTHER" id="PTHR45888">
    <property type="entry name" value="HL01030P-RELATED"/>
    <property type="match status" value="1"/>
</dbReference>
<feature type="region of interest" description="Disordered" evidence="10">
    <location>
        <begin position="1243"/>
        <end position="1292"/>
    </location>
</feature>
<dbReference type="CDD" id="cd15526">
    <property type="entry name" value="PHD1_MOZ_d4"/>
    <property type="match status" value="1"/>
</dbReference>
<dbReference type="PROSITE" id="PS50016">
    <property type="entry name" value="ZF_PHD_2"/>
    <property type="match status" value="2"/>
</dbReference>
<feature type="region of interest" description="Disordered" evidence="10">
    <location>
        <begin position="935"/>
        <end position="990"/>
    </location>
</feature>
<feature type="compositionally biased region" description="Polar residues" evidence="10">
    <location>
        <begin position="647"/>
        <end position="661"/>
    </location>
</feature>
<dbReference type="InterPro" id="IPR000637">
    <property type="entry name" value="HMGI/Y_DNA-bd_CS"/>
</dbReference>
<keyword evidence="6" id="KW-0805">Transcription regulation</keyword>
<evidence type="ECO:0000256" key="7">
    <source>
        <dbReference type="ARBA" id="ARBA00023163"/>
    </source>
</evidence>
<feature type="compositionally biased region" description="Low complexity" evidence="10">
    <location>
        <begin position="695"/>
        <end position="705"/>
    </location>
</feature>
<evidence type="ECO:0000256" key="9">
    <source>
        <dbReference type="PROSITE-ProRule" id="PRU00146"/>
    </source>
</evidence>
<feature type="domain" description="PHD-type" evidence="11">
    <location>
        <begin position="2176"/>
        <end position="2226"/>
    </location>
</feature>
<dbReference type="EnsemblMetazoa" id="AEPI005299-RA">
    <property type="protein sequence ID" value="AEPI005299-PA"/>
    <property type="gene ID" value="AEPI005299"/>
</dbReference>
<dbReference type="SMART" id="SM00249">
    <property type="entry name" value="PHD"/>
    <property type="match status" value="2"/>
</dbReference>
<evidence type="ECO:0000256" key="10">
    <source>
        <dbReference type="SAM" id="MobiDB-lite"/>
    </source>
</evidence>
<feature type="region of interest" description="Disordered" evidence="10">
    <location>
        <begin position="165"/>
        <end position="209"/>
    </location>
</feature>
<keyword evidence="2" id="KW-0479">Metal-binding</keyword>
<evidence type="ECO:0000256" key="8">
    <source>
        <dbReference type="ARBA" id="ARBA00023242"/>
    </source>
</evidence>
<dbReference type="GO" id="GO:0071565">
    <property type="term" value="C:nBAF complex"/>
    <property type="evidence" value="ECO:0007669"/>
    <property type="project" value="TreeGrafter"/>
</dbReference>
<dbReference type="InterPro" id="IPR019787">
    <property type="entry name" value="Znf_PHD-finger"/>
</dbReference>
<feature type="region of interest" description="Disordered" evidence="10">
    <location>
        <begin position="1304"/>
        <end position="1363"/>
    </location>
</feature>
<sequence>MSSKEHDRVEFEKRKNQELEESNEHTTQQVATIVGDSAVQPVTTGITKQSVYFLGNQQQHGEWSTVVRSYNGTNLKHDANAIVMDDSFQQHQQMIVGNQRVNADQNLPPPSWLQESSLGSDVLTSARYVERSEACTLTEGTGVLVAPHGSQLNRAECTNNVQQVGQYSTGHSNSSKSNSVMRDPQESHHRAAPPAAPLGEVESGEDDSDCVVVPSTERKVEPLKINLARDREPIRTVIKLTPGASSAPDHFQQLSPTIRDVPGSPKITIKPPKPPVENALTSGVSATSSSASSSTLAGAEQQQQQQHQQHHSNNCIGYSTVLPSYSSIPKLTIKPIINPAEEAPAATEGSSVTATVANVEQMHIIPKLLIKGSASALDASHGRDGTVEPHIVPKLTIRGVNNHNHHHHPQQHHFAQGQLDTQNYTNDGLPSVVLGDASGRTEGTGSPTPLVPKLTIRVDNHHQQHYHHHHHHNSLRVEGVDGAGSAGVPGGSIPKLHIKTVQPEGGPAAVNSSHSLSGTSVSGSSPVLTSLEGVKVTIKPLPEPPKLPKLTIKTTGLGTVAETSDVSMVSSTSNSFSPKLPPSIATGMYSGEHQQQHHVVAPGGLSQFIHQHQSQQPASPSDQHSNISSSSIPKLTIKPMPPKDVASVQNCSAEGSSTSTAVPKLTIKPILPPAKQSIGEDSGSSSETSINSLDSSPISSCSSVPASVTVATTSPTTALKMTIKVPSSAPQHHQQQQQQESSLAGHAVTPSSSSAAVTRLNIKPILPPPSSNTVDSISEEQIAKEQPLVTSDDGDSTPPLCDDPHKPIVIPKVTIKTLANPRGQETEILSTPKVTLKPIPKPQDDTTGSPSERHPSLTNNTGHSPTMGGGSDGVDSPRIILKINKGSSSTTTTTSGDQLEGAAGPDGGSTLGVPSSQGSCSSILANELKRPATSVLGGGGASTLSSSSVSCASSTSVSASATSSSAGSDPASPSSGGGGDQGEPGSPELKKSKLDHTQLKLQGVLEQQKDLLRQTQMLQSQQQYQLQLQPASSVPGAAAATLSKSAVDDVIVIDDDSKSENEISKEGDVRAMSASATATTNRAQPISVDPLAINDGMLANRMYPLSAVTDGGSTPANAKTRRTRGTPRGARQSRRGGVGRGAASAAAAAAAAAAARQKQLDENAAVSQLLGLLAQDDREEGSSSDCMIVDDPPTLGAANTMSVASSTMRESLTLESLLRGASKASAPSSSSLSGGSLYGVPMAGGSSEVDKNGTASNSSIGSVTSSVSSSVPPVTLTPATSGRTPAAGVRMSTRRGAGQLLKDALKHQDRDSGVDEARTDGEYGATPSKRPRGRPKKQSVDLGAEANGGGNSNSMDGGPGEASNSMLLAMAMAMGGGEDGSSLMRSDDRGGLLGTQQLMEGIMPLARTPSHTPNKIDLSTLGTDPTQSFQLLFNHLQTPRGGSTSTRSRGGRRGTGSRGPRGGSGRGAAKAAMAALLAGTPSSDIVGSFADLTAAQEAATNQLLEALQQQQEQFLQQMPHSPPSGALDVTPKPRGRGRGAGRGIGTSGTASRRRGGGVRGSGKAVRGRKALALESPMLGIDGGATSELDSSATVVPVENKNAIFMTPMARDLDPNRPKLHVRALKTPKNEIKSNTPPSSAETTPSAAGVTPSRTPAVDGSGRGGPAAAGGLQVFEEDTRMSGDFNFTTPMRLLSPGDGCLQQNEESQSSYLSSTSVTQDATNNQALPSVAATPSDDKTTVAAVPSAASGVSEAQKEAVVVATSVSNSSTSSSRRPNKGKMEVLDSHRAQFTVDLLAEYEWPPPTPGTRGADTFMIQEQIAEYLGVKSFKRKYPDLMRRPVDMEERNFILEQGLASEKMCDLGLTAVYASEILDIMCADYPEKYEEYTRYIREKHIRELSNRQRQQQEAISAVVAAAPVDRAQLQKEKAIESAANWNCSFNKERRESRRACMDLQTYVVQVPKRQQQQTHPDQQPTPKAQTTNYPVALVPGQFSEYYTTYTPEELAGSSSSDNEGDGGVRIKKDLLRQKRRGRPVVADAGSRTKNPGSASAVPSSSTSCTPVRRSSRSAGVPDSDVPLIAHAVKKKNNLATVSGPRAPSAGGGKRMQDTVAIPVKRPPLNPFMCAVCMGPENKNKYNKPELFVRCTRCRRKAHPSCIGMSAVMYKRVQQYKWQCSECKVCMKCNRSPSAIDSKMVYCDQCDRGYHLACKGLRNLPEGRWHCNICTICGLCGAQTPEGHPNPHLTAQQRQQLAMVAEWTHEYGLNELTHIREHLRTLCVPCVRQRKQSQQQQQQQQSKGNGDNMAILNHNNNNTEPRKLLPAAAAATTATITTTAQGPSGIRSIVDGANLPGTVVSMKPQ</sequence>
<dbReference type="CDD" id="cd15529">
    <property type="entry name" value="PHD2_PHF10"/>
    <property type="match status" value="1"/>
</dbReference>
<feature type="region of interest" description="Disordered" evidence="10">
    <location>
        <begin position="1961"/>
        <end position="1983"/>
    </location>
</feature>
<evidence type="ECO:0000256" key="1">
    <source>
        <dbReference type="ARBA" id="ARBA00004123"/>
    </source>
</evidence>
<dbReference type="PROSITE" id="PS00354">
    <property type="entry name" value="HMGI_Y"/>
    <property type="match status" value="1"/>
</dbReference>
<dbReference type="SUPFAM" id="SSF57903">
    <property type="entry name" value="FYVE/PHD zinc finger"/>
    <property type="match status" value="2"/>
</dbReference>
<evidence type="ECO:0000256" key="3">
    <source>
        <dbReference type="ARBA" id="ARBA00022737"/>
    </source>
</evidence>
<feature type="compositionally biased region" description="Low complexity" evidence="10">
    <location>
        <begin position="1438"/>
        <end position="1448"/>
    </location>
</feature>
<comment type="subcellular location">
    <subcellularLocation>
        <location evidence="1">Nucleus</location>
    </subcellularLocation>
</comment>
<dbReference type="GO" id="GO:0008270">
    <property type="term" value="F:zinc ion binding"/>
    <property type="evidence" value="ECO:0007669"/>
    <property type="project" value="UniProtKB-KW"/>
</dbReference>
<feature type="region of interest" description="Disordered" evidence="10">
    <location>
        <begin position="725"/>
        <end position="755"/>
    </location>
</feature>
<feature type="compositionally biased region" description="Low complexity" evidence="10">
    <location>
        <begin position="1256"/>
        <end position="1281"/>
    </location>
</feature>
<feature type="compositionally biased region" description="Basic and acidic residues" evidence="10">
    <location>
        <begin position="1"/>
        <end position="24"/>
    </location>
</feature>
<reference evidence="12" key="2">
    <citation type="submission" date="2020-05" db="UniProtKB">
        <authorList>
            <consortium name="EnsemblMetazoa"/>
        </authorList>
    </citation>
    <scope>IDENTIFICATION</scope>
    <source>
        <strain evidence="12">Epiroticus2</strain>
    </source>
</reference>
<dbReference type="Pfam" id="PF00628">
    <property type="entry name" value="PHD"/>
    <property type="match status" value="1"/>
</dbReference>
<dbReference type="Proteomes" id="UP000075885">
    <property type="component" value="Unassembled WGS sequence"/>
</dbReference>
<evidence type="ECO:0000313" key="12">
    <source>
        <dbReference type="EnsemblMetazoa" id="AEPI005299-PA"/>
    </source>
</evidence>
<feature type="region of interest" description="Disordered" evidence="10">
    <location>
        <begin position="1518"/>
        <end position="1563"/>
    </location>
</feature>
<proteinExistence type="predicted"/>
<feature type="compositionally biased region" description="Low complexity" evidence="10">
    <location>
        <begin position="610"/>
        <end position="631"/>
    </location>
</feature>
<feature type="domain" description="PHD-type" evidence="11">
    <location>
        <begin position="2120"/>
        <end position="2179"/>
    </location>
</feature>
<feature type="compositionally biased region" description="Gly residues" evidence="10">
    <location>
        <begin position="1453"/>
        <end position="1466"/>
    </location>
</feature>
<keyword evidence="8" id="KW-0539">Nucleus</keyword>
<evidence type="ECO:0000256" key="4">
    <source>
        <dbReference type="ARBA" id="ARBA00022771"/>
    </source>
</evidence>
<dbReference type="FunFam" id="3.30.40.10:FF:000717">
    <property type="entry name" value="Enhancer of yellow 3, isoform B"/>
    <property type="match status" value="1"/>
</dbReference>
<feature type="region of interest" description="Disordered" evidence="10">
    <location>
        <begin position="1681"/>
        <end position="1718"/>
    </location>
</feature>
<keyword evidence="3" id="KW-0677">Repeat</keyword>
<feature type="compositionally biased region" description="Low complexity" evidence="10">
    <location>
        <begin position="512"/>
        <end position="526"/>
    </location>
</feature>
<evidence type="ECO:0000259" key="11">
    <source>
        <dbReference type="PROSITE" id="PS50016"/>
    </source>
</evidence>
<feature type="compositionally biased region" description="Polar residues" evidence="10">
    <location>
        <begin position="845"/>
        <end position="864"/>
    </location>
</feature>
<feature type="region of interest" description="Disordered" evidence="10">
    <location>
        <begin position="609"/>
        <end position="705"/>
    </location>
</feature>
<keyword evidence="7" id="KW-0804">Transcription</keyword>
<feature type="compositionally biased region" description="Low complexity" evidence="10">
    <location>
        <begin position="2047"/>
        <end position="2062"/>
    </location>
</feature>
<feature type="region of interest" description="Disordered" evidence="10">
    <location>
        <begin position="1623"/>
        <end position="1669"/>
    </location>
</feature>
<feature type="compositionally biased region" description="Low complexity" evidence="10">
    <location>
        <begin position="1700"/>
        <end position="1718"/>
    </location>
</feature>
<accession>A0A182PEE4</accession>
<feature type="region of interest" description="Disordered" evidence="10">
    <location>
        <begin position="783"/>
        <end position="808"/>
    </location>
</feature>
<dbReference type="InterPro" id="IPR011011">
    <property type="entry name" value="Znf_FYVE_PHD"/>
</dbReference>
<dbReference type="GO" id="GO:0006355">
    <property type="term" value="P:regulation of DNA-templated transcription"/>
    <property type="evidence" value="ECO:0007669"/>
    <property type="project" value="InterPro"/>
</dbReference>
<feature type="compositionally biased region" description="Polar residues" evidence="10">
    <location>
        <begin position="682"/>
        <end position="694"/>
    </location>
</feature>
<feature type="compositionally biased region" description="Basic and acidic residues" evidence="10">
    <location>
        <begin position="2016"/>
        <end position="2026"/>
    </location>
</feature>
<evidence type="ECO:0000256" key="5">
    <source>
        <dbReference type="ARBA" id="ARBA00022833"/>
    </source>
</evidence>
<feature type="region of interest" description="Disordered" evidence="10">
    <location>
        <begin position="2286"/>
        <end position="2314"/>
    </location>
</feature>
<reference evidence="13" key="1">
    <citation type="submission" date="2013-03" db="EMBL/GenBank/DDBJ databases">
        <title>The Genome Sequence of Anopheles epiroticus epiroticus2.</title>
        <authorList>
            <consortium name="The Broad Institute Genomics Platform"/>
            <person name="Neafsey D.E."/>
            <person name="Howell P."/>
            <person name="Walker B."/>
            <person name="Young S.K."/>
            <person name="Zeng Q."/>
            <person name="Gargeya S."/>
            <person name="Fitzgerald M."/>
            <person name="Haas B."/>
            <person name="Abouelleil A."/>
            <person name="Allen A.W."/>
            <person name="Alvarado L."/>
            <person name="Arachchi H.M."/>
            <person name="Berlin A.M."/>
            <person name="Chapman S.B."/>
            <person name="Gainer-Dewar J."/>
            <person name="Goldberg J."/>
            <person name="Griggs A."/>
            <person name="Gujja S."/>
            <person name="Hansen M."/>
            <person name="Howarth C."/>
            <person name="Imamovic A."/>
            <person name="Ireland A."/>
            <person name="Larimer J."/>
            <person name="McCowan C."/>
            <person name="Murphy C."/>
            <person name="Pearson M."/>
            <person name="Poon T.W."/>
            <person name="Priest M."/>
            <person name="Roberts A."/>
            <person name="Saif S."/>
            <person name="Shea T."/>
            <person name="Sisk P."/>
            <person name="Sykes S."/>
            <person name="Wortman J."/>
            <person name="Nusbaum C."/>
            <person name="Birren B."/>
        </authorList>
    </citation>
    <scope>NUCLEOTIDE SEQUENCE [LARGE SCALE GENOMIC DNA]</scope>
    <source>
        <strain evidence="13">Epiroticus2</strain>
    </source>
</reference>
<evidence type="ECO:0000256" key="6">
    <source>
        <dbReference type="ARBA" id="ARBA00023015"/>
    </source>
</evidence>
<dbReference type="STRING" id="199890.A0A182PEE4"/>
<protein>
    <recommendedName>
        <fullName evidence="11">PHD-type domain-containing protein</fullName>
    </recommendedName>
</protein>
<feature type="compositionally biased region" description="Low complexity" evidence="10">
    <location>
        <begin position="942"/>
        <end position="974"/>
    </location>
</feature>
<dbReference type="Gene3D" id="3.30.40.10">
    <property type="entry name" value="Zinc/RING finger domain, C3HC4 (zinc finger)"/>
    <property type="match status" value="1"/>
</dbReference>
<feature type="region of interest" description="Disordered" evidence="10">
    <location>
        <begin position="1434"/>
        <end position="1468"/>
    </location>
</feature>
<organism evidence="12 13">
    <name type="scientific">Anopheles epiroticus</name>
    <dbReference type="NCBI Taxonomy" id="199890"/>
    <lineage>
        <taxon>Eukaryota</taxon>
        <taxon>Metazoa</taxon>
        <taxon>Ecdysozoa</taxon>
        <taxon>Arthropoda</taxon>
        <taxon>Hexapoda</taxon>
        <taxon>Insecta</taxon>
        <taxon>Pterygota</taxon>
        <taxon>Neoptera</taxon>
        <taxon>Endopterygota</taxon>
        <taxon>Diptera</taxon>
        <taxon>Nematocera</taxon>
        <taxon>Culicoidea</taxon>
        <taxon>Culicidae</taxon>
        <taxon>Anophelinae</taxon>
        <taxon>Anopheles</taxon>
    </lineage>
</organism>
<feature type="compositionally biased region" description="Low complexity" evidence="10">
    <location>
        <begin position="1352"/>
        <end position="1363"/>
    </location>
</feature>
<feature type="region of interest" description="Disordered" evidence="10">
    <location>
        <begin position="504"/>
        <end position="526"/>
    </location>
</feature>
<keyword evidence="5" id="KW-0862">Zinc</keyword>
<feature type="compositionally biased region" description="Basic and acidic residues" evidence="10">
    <location>
        <begin position="1304"/>
        <end position="1321"/>
    </location>
</feature>
<feature type="region of interest" description="Disordered" evidence="10">
    <location>
        <begin position="242"/>
        <end position="312"/>
    </location>
</feature>
<feature type="region of interest" description="Disordered" evidence="10">
    <location>
        <begin position="1108"/>
        <end position="1141"/>
    </location>
</feature>
<evidence type="ECO:0000313" key="13">
    <source>
        <dbReference type="Proteomes" id="UP000075885"/>
    </source>
</evidence>